<dbReference type="AlphaFoldDB" id="A0A6N7INL6"/>
<name>A0A6N7INL6_9FIRM</name>
<accession>A0A6N7INL6</accession>
<evidence type="ECO:0000313" key="2">
    <source>
        <dbReference type="EMBL" id="MQL51199.1"/>
    </source>
</evidence>
<keyword evidence="2" id="KW-0808">Transferase</keyword>
<evidence type="ECO:0000313" key="3">
    <source>
        <dbReference type="Proteomes" id="UP000441717"/>
    </source>
</evidence>
<organism evidence="2 3">
    <name type="scientific">Desulfofundulus thermobenzoicus</name>
    <dbReference type="NCBI Taxonomy" id="29376"/>
    <lineage>
        <taxon>Bacteria</taxon>
        <taxon>Bacillati</taxon>
        <taxon>Bacillota</taxon>
        <taxon>Clostridia</taxon>
        <taxon>Eubacteriales</taxon>
        <taxon>Peptococcaceae</taxon>
        <taxon>Desulfofundulus</taxon>
    </lineage>
</organism>
<evidence type="ECO:0000256" key="1">
    <source>
        <dbReference type="SAM" id="Coils"/>
    </source>
</evidence>
<proteinExistence type="predicted"/>
<dbReference type="Proteomes" id="UP000441717">
    <property type="component" value="Unassembled WGS sequence"/>
</dbReference>
<protein>
    <submittedName>
        <fullName evidence="2">Histidine kinase</fullName>
    </submittedName>
</protein>
<sequence>MNSAELKAEIRRIEAEIAALKKRWPAHSVKPSMVEQLEELEEELARLRKMEGELAYPS</sequence>
<dbReference type="GO" id="GO:0016301">
    <property type="term" value="F:kinase activity"/>
    <property type="evidence" value="ECO:0007669"/>
    <property type="project" value="UniProtKB-KW"/>
</dbReference>
<reference evidence="2 3" key="1">
    <citation type="submission" date="2019-10" db="EMBL/GenBank/DDBJ databases">
        <title>Comparative genomics of sulfur disproportionating microorganisms.</title>
        <authorList>
            <person name="Ward L.M."/>
            <person name="Bertran E."/>
            <person name="Johnston D."/>
        </authorList>
    </citation>
    <scope>NUCLEOTIDE SEQUENCE [LARGE SCALE GENOMIC DNA]</scope>
    <source>
        <strain evidence="2 3">DSM 14055</strain>
    </source>
</reference>
<dbReference type="RefSeq" id="WP_152945128.1">
    <property type="nucleotide sequence ID" value="NZ_WHYR01000005.1"/>
</dbReference>
<comment type="caution">
    <text evidence="2">The sequence shown here is derived from an EMBL/GenBank/DDBJ whole genome shotgun (WGS) entry which is preliminary data.</text>
</comment>
<keyword evidence="1" id="KW-0175">Coiled coil</keyword>
<gene>
    <name evidence="2" type="ORF">GFC01_02755</name>
</gene>
<keyword evidence="3" id="KW-1185">Reference proteome</keyword>
<feature type="coiled-coil region" evidence="1">
    <location>
        <begin position="3"/>
        <end position="53"/>
    </location>
</feature>
<keyword evidence="2" id="KW-0418">Kinase</keyword>
<dbReference type="EMBL" id="WHYR01000005">
    <property type="protein sequence ID" value="MQL51199.1"/>
    <property type="molecule type" value="Genomic_DNA"/>
</dbReference>